<dbReference type="SMART" id="SM00710">
    <property type="entry name" value="PbH1"/>
    <property type="match status" value="9"/>
</dbReference>
<dbReference type="EMBL" id="CP034235">
    <property type="protein sequence ID" value="QGQ99216.1"/>
    <property type="molecule type" value="Genomic_DNA"/>
</dbReference>
<dbReference type="InterPro" id="IPR039448">
    <property type="entry name" value="Beta_helix"/>
</dbReference>
<protein>
    <submittedName>
        <fullName evidence="2">Right-handed parallel beta-helix repeat-containing protein</fullName>
    </submittedName>
</protein>
<dbReference type="Proteomes" id="UP000426246">
    <property type="component" value="Chromosome"/>
</dbReference>
<feature type="domain" description="Right handed beta helix" evidence="1">
    <location>
        <begin position="122"/>
        <end position="253"/>
    </location>
</feature>
<keyword evidence="3" id="KW-1185">Reference proteome</keyword>
<organism evidence="2 3">
    <name type="scientific">Paenibacillus psychroresistens</name>
    <dbReference type="NCBI Taxonomy" id="1778678"/>
    <lineage>
        <taxon>Bacteria</taxon>
        <taxon>Bacillati</taxon>
        <taxon>Bacillota</taxon>
        <taxon>Bacilli</taxon>
        <taxon>Bacillales</taxon>
        <taxon>Paenibacillaceae</taxon>
        <taxon>Paenibacillus</taxon>
    </lineage>
</organism>
<evidence type="ECO:0000313" key="3">
    <source>
        <dbReference type="Proteomes" id="UP000426246"/>
    </source>
</evidence>
<evidence type="ECO:0000259" key="1">
    <source>
        <dbReference type="Pfam" id="PF13229"/>
    </source>
</evidence>
<dbReference type="InterPro" id="IPR012334">
    <property type="entry name" value="Pectin_lyas_fold"/>
</dbReference>
<proteinExistence type="predicted"/>
<dbReference type="AlphaFoldDB" id="A0A6B8RVA7"/>
<dbReference type="KEGG" id="ppsc:EHS13_32225"/>
<dbReference type="SUPFAM" id="SSF51126">
    <property type="entry name" value="Pectin lyase-like"/>
    <property type="match status" value="1"/>
</dbReference>
<sequence>MRKMGTFNIVTYGAVAGTISPSVGTANKKAIAAAIASAIAVKGTVYIPSGTYFINSLFNNLSGTFNIEGEGPQSEIYCVEATPTNSDRRIFSITNCIGGSFKDFKVSSNAVVGTSTRSNFAWGLGLISSSQCKVEGVYIAKTFAAGLMFQSCSSIEIIGNHVTQTCADSIHMTNGCTDMIVSDNTTFDCGDDSIAVVTYTNEPYCERILIHNNILDKSWARGITVVGGKKVVISNNIVTNTASSGILTAFESGEFNTKDVFDVTIVGNQVHRAGTYFPVIPTNGNHFGIEISSGTDIIATDNNVTSSNSRGITVADSKTKRVSINNNNVKYSGSTGIYAGSVKGLGLTGNTTTMNKAQGIALIATRDVIANNNYVQNNNFWDKDSEVTTLSAAISATVNTLKFASGVNFAIFSVSFAIVIDLEQMSVTAFNSTTGNATVIRGQNGTAAAPHAAGAIITSGPRTVSTDNVLIQNCTNIVFEGNQSLEDWSVALYPDTNIHNADKTPAIKNRVERAVEFTGNIRFRVLGNLIYCGSGTITSVYFGTPNTNTDGLRDDYKGTTVPNETAFRAGQTYYKTDTDVGYVYNGSVWRGVKYTL</sequence>
<dbReference type="Gene3D" id="2.160.20.10">
    <property type="entry name" value="Single-stranded right-handed beta-helix, Pectin lyase-like"/>
    <property type="match status" value="2"/>
</dbReference>
<dbReference type="InterPro" id="IPR011050">
    <property type="entry name" value="Pectin_lyase_fold/virulence"/>
</dbReference>
<name>A0A6B8RVA7_9BACL</name>
<reference evidence="3" key="1">
    <citation type="submission" date="2018-11" db="EMBL/GenBank/DDBJ databases">
        <title>Complete genome sequence of Paenibacillus sp. ML311-T8.</title>
        <authorList>
            <person name="Nam Y.-D."/>
            <person name="Kang J."/>
            <person name="Chung W.-H."/>
            <person name="Park Y.S."/>
        </authorList>
    </citation>
    <scope>NUCLEOTIDE SEQUENCE [LARGE SCALE GENOMIC DNA]</scope>
    <source>
        <strain evidence="3">ML311-T8</strain>
    </source>
</reference>
<accession>A0A6B8RVA7</accession>
<dbReference type="InterPro" id="IPR006626">
    <property type="entry name" value="PbH1"/>
</dbReference>
<dbReference type="Pfam" id="PF13229">
    <property type="entry name" value="Beta_helix"/>
    <property type="match status" value="1"/>
</dbReference>
<evidence type="ECO:0000313" key="2">
    <source>
        <dbReference type="EMBL" id="QGQ99216.1"/>
    </source>
</evidence>
<gene>
    <name evidence="2" type="ORF">EHS13_32225</name>
</gene>